<proteinExistence type="predicted"/>
<feature type="compositionally biased region" description="Polar residues" evidence="1">
    <location>
        <begin position="1"/>
        <end position="11"/>
    </location>
</feature>
<name>A0A9P8IZ51_AURME</name>
<evidence type="ECO:0000256" key="1">
    <source>
        <dbReference type="SAM" id="MobiDB-lite"/>
    </source>
</evidence>
<gene>
    <name evidence="2" type="ORF">KCU76_g18021</name>
</gene>
<dbReference type="EMBL" id="JAHFXF010001513">
    <property type="protein sequence ID" value="KAG9666330.1"/>
    <property type="molecule type" value="Genomic_DNA"/>
</dbReference>
<feature type="compositionally biased region" description="Polar residues" evidence="1">
    <location>
        <begin position="25"/>
        <end position="35"/>
    </location>
</feature>
<comment type="caution">
    <text evidence="2">The sequence shown here is derived from an EMBL/GenBank/DDBJ whole genome shotgun (WGS) entry which is preliminary data.</text>
</comment>
<reference evidence="2" key="2">
    <citation type="submission" date="2021-08" db="EMBL/GenBank/DDBJ databases">
        <authorList>
            <person name="Gostincar C."/>
            <person name="Sun X."/>
            <person name="Song Z."/>
            <person name="Gunde-Cimerman N."/>
        </authorList>
    </citation>
    <scope>NUCLEOTIDE SEQUENCE</scope>
    <source>
        <strain evidence="2">EXF-9911</strain>
    </source>
</reference>
<dbReference type="Proteomes" id="UP000779574">
    <property type="component" value="Unassembled WGS sequence"/>
</dbReference>
<reference evidence="2" key="1">
    <citation type="journal article" date="2021" name="J Fungi (Basel)">
        <title>Virulence traits and population genomics of the black yeast Aureobasidium melanogenum.</title>
        <authorList>
            <person name="Cernosa A."/>
            <person name="Sun X."/>
            <person name="Gostincar C."/>
            <person name="Fang C."/>
            <person name="Gunde-Cimerman N."/>
            <person name="Song Z."/>
        </authorList>
    </citation>
    <scope>NUCLEOTIDE SEQUENCE</scope>
    <source>
        <strain evidence="2">EXF-9911</strain>
    </source>
</reference>
<dbReference type="AlphaFoldDB" id="A0A9P8IZ51"/>
<feature type="non-terminal residue" evidence="2">
    <location>
        <position position="1"/>
    </location>
</feature>
<evidence type="ECO:0000313" key="2">
    <source>
        <dbReference type="EMBL" id="KAG9666330.1"/>
    </source>
</evidence>
<feature type="region of interest" description="Disordered" evidence="1">
    <location>
        <begin position="1"/>
        <end position="43"/>
    </location>
</feature>
<protein>
    <submittedName>
        <fullName evidence="2">Uncharacterized protein</fullName>
    </submittedName>
</protein>
<accession>A0A9P8IZ51</accession>
<evidence type="ECO:0000313" key="3">
    <source>
        <dbReference type="Proteomes" id="UP000779574"/>
    </source>
</evidence>
<organism evidence="2 3">
    <name type="scientific">Aureobasidium melanogenum</name>
    <name type="common">Aureobasidium pullulans var. melanogenum</name>
    <dbReference type="NCBI Taxonomy" id="46634"/>
    <lineage>
        <taxon>Eukaryota</taxon>
        <taxon>Fungi</taxon>
        <taxon>Dikarya</taxon>
        <taxon>Ascomycota</taxon>
        <taxon>Pezizomycotina</taxon>
        <taxon>Dothideomycetes</taxon>
        <taxon>Dothideomycetidae</taxon>
        <taxon>Dothideales</taxon>
        <taxon>Saccotheciaceae</taxon>
        <taxon>Aureobasidium</taxon>
    </lineage>
</organism>
<dbReference type="Gene3D" id="2.30.29.90">
    <property type="match status" value="1"/>
</dbReference>
<sequence length="65" mass="7302">MNGSQSRNPSDSAMHDARGRKPSLPQGQPPANHTMTRAERFEDEKRRMVESCFSKLDQNGQLAES</sequence>